<dbReference type="SUPFAM" id="SSF53300">
    <property type="entry name" value="vWA-like"/>
    <property type="match status" value="2"/>
</dbReference>
<comment type="caution">
    <text evidence="3">The sequence shown here is derived from an EMBL/GenBank/DDBJ whole genome shotgun (WGS) entry which is preliminary data.</text>
</comment>
<feature type="region of interest" description="Disordered" evidence="1">
    <location>
        <begin position="812"/>
        <end position="841"/>
    </location>
</feature>
<feature type="region of interest" description="Disordered" evidence="1">
    <location>
        <begin position="637"/>
        <end position="681"/>
    </location>
</feature>
<feature type="compositionally biased region" description="Polar residues" evidence="1">
    <location>
        <begin position="813"/>
        <end position="830"/>
    </location>
</feature>
<organism evidence="3 4">
    <name type="scientific">Umbra pygmaea</name>
    <name type="common">Eastern mudminnow</name>
    <dbReference type="NCBI Taxonomy" id="75934"/>
    <lineage>
        <taxon>Eukaryota</taxon>
        <taxon>Metazoa</taxon>
        <taxon>Chordata</taxon>
        <taxon>Craniata</taxon>
        <taxon>Vertebrata</taxon>
        <taxon>Euteleostomi</taxon>
        <taxon>Actinopterygii</taxon>
        <taxon>Neopterygii</taxon>
        <taxon>Teleostei</taxon>
        <taxon>Protacanthopterygii</taxon>
        <taxon>Esociformes</taxon>
        <taxon>Umbridae</taxon>
        <taxon>Umbra</taxon>
    </lineage>
</organism>
<evidence type="ECO:0000313" key="3">
    <source>
        <dbReference type="EMBL" id="KAL0993159.1"/>
    </source>
</evidence>
<dbReference type="InterPro" id="IPR002035">
    <property type="entry name" value="VWF_A"/>
</dbReference>
<protein>
    <recommendedName>
        <fullName evidence="2">VWFA domain-containing protein</fullName>
    </recommendedName>
</protein>
<dbReference type="EMBL" id="JAGEUA010000003">
    <property type="protein sequence ID" value="KAL0993159.1"/>
    <property type="molecule type" value="Genomic_DNA"/>
</dbReference>
<dbReference type="PANTHER" id="PTHR46478:SF1">
    <property type="entry name" value="VON WILLEBRAND FACTOR A DOMAIN-CONTAINING PROTEIN 3A"/>
    <property type="match status" value="1"/>
</dbReference>
<dbReference type="InterPro" id="IPR036465">
    <property type="entry name" value="vWFA_dom_sf"/>
</dbReference>
<gene>
    <name evidence="3" type="ORF">UPYG_G00104010</name>
</gene>
<reference evidence="3 4" key="1">
    <citation type="submission" date="2024-06" db="EMBL/GenBank/DDBJ databases">
        <authorList>
            <person name="Pan Q."/>
            <person name="Wen M."/>
            <person name="Jouanno E."/>
            <person name="Zahm M."/>
            <person name="Klopp C."/>
            <person name="Cabau C."/>
            <person name="Louis A."/>
            <person name="Berthelot C."/>
            <person name="Parey E."/>
            <person name="Roest Crollius H."/>
            <person name="Montfort J."/>
            <person name="Robinson-Rechavi M."/>
            <person name="Bouchez O."/>
            <person name="Lampietro C."/>
            <person name="Lopez Roques C."/>
            <person name="Donnadieu C."/>
            <person name="Postlethwait J."/>
            <person name="Bobe J."/>
            <person name="Verreycken H."/>
            <person name="Guiguen Y."/>
        </authorList>
    </citation>
    <scope>NUCLEOTIDE SEQUENCE [LARGE SCALE GENOMIC DNA]</scope>
    <source>
        <strain evidence="3">Up_M1</strain>
        <tissue evidence="3">Testis</tissue>
    </source>
</reference>
<dbReference type="PROSITE" id="PS50234">
    <property type="entry name" value="VWFA"/>
    <property type="match status" value="1"/>
</dbReference>
<keyword evidence="4" id="KW-1185">Reference proteome</keyword>
<accession>A0ABD0X1U8</accession>
<evidence type="ECO:0000313" key="4">
    <source>
        <dbReference type="Proteomes" id="UP001557470"/>
    </source>
</evidence>
<feature type="compositionally biased region" description="Acidic residues" evidence="1">
    <location>
        <begin position="648"/>
        <end position="677"/>
    </location>
</feature>
<dbReference type="Gene3D" id="3.40.50.410">
    <property type="entry name" value="von Willebrand factor, type A domain"/>
    <property type="match status" value="2"/>
</dbReference>
<dbReference type="AlphaFoldDB" id="A0ABD0X1U8"/>
<dbReference type="CDD" id="cd00198">
    <property type="entry name" value="vWFA"/>
    <property type="match status" value="1"/>
</dbReference>
<sequence>MKRSEMKAASTSLIEDDPSPEDVPLSACHTEDGLLAPKVNQAQDLQSHHRPKDQATDRKSSSDWLLTHGLNISGLSLSTLPSHGTTKARAGDAGDYERQLEISAAALTHFDFKLYQAIELYHGRIRWLNQGSMKVFGLVKGTRVGVFVDTSNGNCTKERLADLQRDLLSLIEEQLCSKCQLYLMSFGTETSSLWDGPRNVHPLRLQEACGWVGELGASGGCNLLQALKKGLDLGCTELDSLVIILGSSPDQTPEALFDYLEQRMLGSALLIHVVSYCSTSPRNIETVKRLAEVAQGRYHIFSASLGVVESSTDVEQLWEEIKAARELLGHTEDLRQRRSGDMNDTVISTVLDSLSERPSLPRTPNQHALLTIKPSDLQNISSAEWLIHHGLKAKRLGLYQVLAPYAYSTLKGFVPILNKIVTSTVHEKAMVQFEWHDGTVKNVHVDIPLLYSYQEQLRAAVTELESRVLWLGRGSRQVWGTLCEQRVVMVVEMSELSSGSSLHIQQALRELLEEQLANKHSFNIIVFNSTARKWKERLVPPTPENLQDAWQWVQSLQCSGSRNTLDALRLVLEGDTFGASSPPFPPPSSSTFTQGLYLLTSGVPDQEMEVVTSYVSECCSSLPLHLHICLFTGEEPELQTGQEPEGQIGEEPELQTGEEPELQTGEEPEGQTGEEPEGQTGASLSRFATNEEAAVALRELAQAGGGRFHWTSETGILESDDITALIEEMEMAASYLQKSSMLVESLTQRSASRSPGEGLFPADKPQAQMPLVQRHREGPLPPPRPTALTLARLLMREGRAVERYSSLKANACGKSSATPATSTAQHQTCSRPVETNAKQKKPSQVSQSVFYLENGSLGVVVKSFSKPKSVRKSIPLVVLPKQEEICSTKQWLKRFSIKKQKLDLYKMMSGPDCTHHRTLVPSLLKRVSAKYCSIFPIVHINGAVKHLQLTPGELKQYLCQTEKLLHCYTRRMVWLLSGSRRMFGAVLEKKVCILLDVSGSMAPCLVELKASLASLIWDQLHCNTVRFSLLAFSNSVMVWRPALQEPTEEACHDAVQWVCQLDSHGGTSTLEALQVGCGFGDSMGLYLVSDGKPDSSCSLVLGETETLTAGKHITIHTVSFNCTDSSANDFLKRLAHKTGGRYHRYQDNMDAVSGRLASGLMDGDDPIAPAFDGNDLRRLAQEIDKLKHFRKQAHVFREMLLEKKHPEET</sequence>
<evidence type="ECO:0000259" key="2">
    <source>
        <dbReference type="PROSITE" id="PS50234"/>
    </source>
</evidence>
<feature type="region of interest" description="Disordered" evidence="1">
    <location>
        <begin position="1"/>
        <end position="60"/>
    </location>
</feature>
<name>A0ABD0X1U8_UMBPY</name>
<dbReference type="Pfam" id="PF13768">
    <property type="entry name" value="VWA_3"/>
    <property type="match status" value="3"/>
</dbReference>
<feature type="domain" description="VWFA" evidence="2">
    <location>
        <begin position="990"/>
        <end position="1160"/>
    </location>
</feature>
<dbReference type="PANTHER" id="PTHR46478">
    <property type="entry name" value="VON WILLEBRAND FACTOR A DOMAIN-CONTAINING PROTEIN 3A"/>
    <property type="match status" value="1"/>
</dbReference>
<proteinExistence type="predicted"/>
<dbReference type="SMART" id="SM00327">
    <property type="entry name" value="VWA"/>
    <property type="match status" value="1"/>
</dbReference>
<evidence type="ECO:0000256" key="1">
    <source>
        <dbReference type="SAM" id="MobiDB-lite"/>
    </source>
</evidence>
<dbReference type="Proteomes" id="UP001557470">
    <property type="component" value="Unassembled WGS sequence"/>
</dbReference>